<dbReference type="RefSeq" id="WP_208860130.1">
    <property type="nucleotide sequence ID" value="NZ_FOSK01000002.1"/>
</dbReference>
<reference evidence="2 3" key="1">
    <citation type="submission" date="2016-10" db="EMBL/GenBank/DDBJ databases">
        <authorList>
            <person name="Varghese N."/>
            <person name="Submissions S."/>
        </authorList>
    </citation>
    <scope>NUCLEOTIDE SEQUENCE [LARGE SCALE GENOMIC DNA]</scope>
    <source>
        <strain evidence="2 3">DSM 16392</strain>
    </source>
</reference>
<feature type="compositionally biased region" description="Polar residues" evidence="1">
    <location>
        <begin position="535"/>
        <end position="545"/>
    </location>
</feature>
<evidence type="ECO:0000256" key="1">
    <source>
        <dbReference type="SAM" id="MobiDB-lite"/>
    </source>
</evidence>
<feature type="region of interest" description="Disordered" evidence="1">
    <location>
        <begin position="494"/>
        <end position="568"/>
    </location>
</feature>
<dbReference type="EMBL" id="FOSK01000002">
    <property type="protein sequence ID" value="SFK16906.1"/>
    <property type="molecule type" value="Genomic_DNA"/>
</dbReference>
<feature type="compositionally biased region" description="Acidic residues" evidence="1">
    <location>
        <begin position="767"/>
        <end position="781"/>
    </location>
</feature>
<comment type="caution">
    <text evidence="2">The sequence shown here is derived from an EMBL/GenBank/DDBJ whole genome shotgun (WGS) entry which is preliminary data.</text>
</comment>
<dbReference type="Pfam" id="PF13332">
    <property type="entry name" value="Fil_haemagg_2"/>
    <property type="match status" value="2"/>
</dbReference>
<evidence type="ECO:0000313" key="3">
    <source>
        <dbReference type="Proteomes" id="UP000199598"/>
    </source>
</evidence>
<proteinExistence type="predicted"/>
<gene>
    <name evidence="2" type="ORF">SAMN04488518_102492</name>
</gene>
<evidence type="ECO:0000313" key="2">
    <source>
        <dbReference type="EMBL" id="SFK16906.1"/>
    </source>
</evidence>
<accession>A0A1I3XCX7</accession>
<sequence>ISALEESTYSFSNSKHKGFLSGKTRRRETSSTEQVGTVVATIGDLDIKSNTGSVDITASAISSEADVTLEAAKDVNLNTAENTFQEDVLKKSHGFFAEVGGGTATVGYKSEKHKFNTDVTTHVVSSVSGENITIKAGEDVNSTAAVLNADNDLSITAGRDINLEAVNDNYEHSESHQVDTVALSVSVFENVSGAVETLVETPKAATAGKGNVGYQAITAVSAAVKAAEAANTLVDIAQNGGTVAGITNSLTVSSEKSRSHEESSAAKVSVLNAGNDLTLEAGEDITSKGAQIDVGGDATLDAGGEIVLEAADNTMASSGKNSSKSAGISVTAGVSRTGAISVSAGVNASIQNGKHESEQSYKTNSKLNVAGNLDLTSGSDTTLKGAQVTAKTADLDVGGDLNIESIQDTGSNSSSSAGASGGISYDFMSGNVSGNLSVNGSKGKGSRAWVTEQTGIVTEETLEIDVAGNTDLTGGLIASDTDELTLSTGTLTFSDIDDHDKQSNIGGSVGVNFAVPGSKEPDKNPDTKSDDQPAEDSSNKTGNQESKTDPSYGGQFEGSYANRDKRQITRATIGEGEIIIRDEDKQQELEDSGETENVAELNRDVDLAQEITKDEEEYVGVYVSDTAVKAAIEAGEKLSEFAHKQIEALSREEIFTPEEQQAAKEIAPYLDNPEIQKQILLCGSAPTQSSWNVWDLFISSAHAQAVMRACAIGGVAGMPVTRIPPKVAEGYADMLSKWLIEKSPVTLIALGLAVVLSDGRIVLTSENGDEQNDNDVSEVDDTSPSTPPNQPDPEDNNGAKDLVGKAFEEFLQRTLNNGREVGVKKTPYSSRDIDASYTDDFGREVWVEAKSGEYWNYIASDDAAMNKFKSDMARGKQVADYHMKAYELHSNTPVPQKLKSWLLKKGISVFEY</sequence>
<dbReference type="InterPro" id="IPR025157">
    <property type="entry name" value="Hemagglutinin_rpt"/>
</dbReference>
<feature type="region of interest" description="Disordered" evidence="1">
    <location>
        <begin position="765"/>
        <end position="800"/>
    </location>
</feature>
<feature type="compositionally biased region" description="Basic and acidic residues" evidence="1">
    <location>
        <begin position="519"/>
        <end position="531"/>
    </location>
</feature>
<keyword evidence="3" id="KW-1185">Reference proteome</keyword>
<name>A0A1I3XCX7_9HYPH</name>
<organism evidence="2 3">
    <name type="scientific">Pseudovibrio ascidiaceicola</name>
    <dbReference type="NCBI Taxonomy" id="285279"/>
    <lineage>
        <taxon>Bacteria</taxon>
        <taxon>Pseudomonadati</taxon>
        <taxon>Pseudomonadota</taxon>
        <taxon>Alphaproteobacteria</taxon>
        <taxon>Hyphomicrobiales</taxon>
        <taxon>Stappiaceae</taxon>
        <taxon>Pseudovibrio</taxon>
    </lineage>
</organism>
<dbReference type="Proteomes" id="UP000199598">
    <property type="component" value="Unassembled WGS sequence"/>
</dbReference>
<feature type="non-terminal residue" evidence="2">
    <location>
        <position position="1"/>
    </location>
</feature>
<protein>
    <submittedName>
        <fullName evidence="2">Haemagluttinin repeat-containing protein</fullName>
    </submittedName>
</protein>